<evidence type="ECO:0000256" key="9">
    <source>
        <dbReference type="ARBA" id="ARBA00023284"/>
    </source>
</evidence>
<dbReference type="GO" id="GO:0006979">
    <property type="term" value="P:response to oxidative stress"/>
    <property type="evidence" value="ECO:0007669"/>
    <property type="project" value="TreeGrafter"/>
</dbReference>
<comment type="subcellular location">
    <subcellularLocation>
        <location evidence="1">Cytoplasm</location>
    </subcellularLocation>
</comment>
<evidence type="ECO:0000256" key="2">
    <source>
        <dbReference type="ARBA" id="ARBA00009796"/>
    </source>
</evidence>
<dbReference type="PROSITE" id="PS51352">
    <property type="entry name" value="THIOREDOXIN_2"/>
    <property type="match status" value="1"/>
</dbReference>
<evidence type="ECO:0000313" key="14">
    <source>
        <dbReference type="Proteomes" id="UP000291343"/>
    </source>
</evidence>
<evidence type="ECO:0000256" key="11">
    <source>
        <dbReference type="SAM" id="MobiDB-lite"/>
    </source>
</evidence>
<organism evidence="13 14">
    <name type="scientific">Laodelphax striatellus</name>
    <name type="common">Small brown planthopper</name>
    <name type="synonym">Delphax striatella</name>
    <dbReference type="NCBI Taxonomy" id="195883"/>
    <lineage>
        <taxon>Eukaryota</taxon>
        <taxon>Metazoa</taxon>
        <taxon>Ecdysozoa</taxon>
        <taxon>Arthropoda</taxon>
        <taxon>Hexapoda</taxon>
        <taxon>Insecta</taxon>
        <taxon>Pterygota</taxon>
        <taxon>Neoptera</taxon>
        <taxon>Paraneoptera</taxon>
        <taxon>Hemiptera</taxon>
        <taxon>Auchenorrhyncha</taxon>
        <taxon>Fulgoroidea</taxon>
        <taxon>Delphacidae</taxon>
        <taxon>Criomorphinae</taxon>
        <taxon>Laodelphax</taxon>
    </lineage>
</organism>
<accession>A0A482XHD5</accession>
<sequence>MKTRALQFGRDSRGDDKSALDVDGVVPTPQQQVAQQVPLSTEEQAHHHAQQQQQTTHQQLIVCNSQVLLQQQPHSDDDDSLAAAAKKRRVLPFKPKRFRPEWMMYDMFKDWLRPHPNPENAMCAACDSVIKAGKSELEKHAAGKKHLKNLSVYRKEMGLPDDDVIVIGGAHEMDESVGSATFLQNTNNDLATDQSPTFSLEPAFHDQSGVQVQQSPAAPRQSKPNAEATVYVSKAFVTKPAPPWKATAIVNGHVTRLELNDYKGRYVILLFYPQDFATVCPTEILALSDRVSEFRALQTEIVACSVDSHLTHLTWCRMARSDGGLANPKIPLLADPTHSISRDYGVLMTDVGHSLRAHFIIDRRGTIRHMSVNDISVGRSVDELLRMVQALQHVDEHETGCPADWKPGHASL</sequence>
<keyword evidence="8" id="KW-1015">Disulfide bond</keyword>
<keyword evidence="9" id="KW-0676">Redox-active center</keyword>
<feature type="domain" description="Thioredoxin" evidence="12">
    <location>
        <begin position="235"/>
        <end position="393"/>
    </location>
</feature>
<keyword evidence="14" id="KW-1185">Reference proteome</keyword>
<protein>
    <recommendedName>
        <fullName evidence="3">thioredoxin-dependent peroxiredoxin</fullName>
        <ecNumber evidence="3">1.11.1.24</ecNumber>
    </recommendedName>
</protein>
<gene>
    <name evidence="13" type="ORF">LSTR_LSTR000690</name>
</gene>
<dbReference type="SMR" id="A0A482XHD5"/>
<keyword evidence="4" id="KW-0963">Cytoplasm</keyword>
<dbReference type="InterPro" id="IPR013766">
    <property type="entry name" value="Thioredoxin_domain"/>
</dbReference>
<dbReference type="Gene3D" id="3.40.30.10">
    <property type="entry name" value="Glutaredoxin"/>
    <property type="match status" value="1"/>
</dbReference>
<dbReference type="InterPro" id="IPR050217">
    <property type="entry name" value="Peroxiredoxin"/>
</dbReference>
<dbReference type="InterPro" id="IPR000866">
    <property type="entry name" value="AhpC/TSA"/>
</dbReference>
<evidence type="ECO:0000256" key="4">
    <source>
        <dbReference type="ARBA" id="ARBA00022490"/>
    </source>
</evidence>
<evidence type="ECO:0000259" key="12">
    <source>
        <dbReference type="PROSITE" id="PS51352"/>
    </source>
</evidence>
<evidence type="ECO:0000256" key="5">
    <source>
        <dbReference type="ARBA" id="ARBA00022559"/>
    </source>
</evidence>
<feature type="compositionally biased region" description="Basic and acidic residues" evidence="11">
    <location>
        <begin position="10"/>
        <end position="20"/>
    </location>
</feature>
<dbReference type="Pfam" id="PF00578">
    <property type="entry name" value="AhpC-TSA"/>
    <property type="match status" value="1"/>
</dbReference>
<dbReference type="GO" id="GO:0042744">
    <property type="term" value="P:hydrogen peroxide catabolic process"/>
    <property type="evidence" value="ECO:0007669"/>
    <property type="project" value="TreeGrafter"/>
</dbReference>
<dbReference type="GO" id="GO:0005829">
    <property type="term" value="C:cytosol"/>
    <property type="evidence" value="ECO:0007669"/>
    <property type="project" value="TreeGrafter"/>
</dbReference>
<proteinExistence type="inferred from homology"/>
<evidence type="ECO:0000256" key="3">
    <source>
        <dbReference type="ARBA" id="ARBA00013017"/>
    </source>
</evidence>
<evidence type="ECO:0000313" key="13">
    <source>
        <dbReference type="EMBL" id="RZF44738.1"/>
    </source>
</evidence>
<dbReference type="EMBL" id="QKKF02010319">
    <property type="protein sequence ID" value="RZF44738.1"/>
    <property type="molecule type" value="Genomic_DNA"/>
</dbReference>
<dbReference type="PANTHER" id="PTHR10681:SF171">
    <property type="entry name" value="PEROXIREDOXIN 4"/>
    <property type="match status" value="1"/>
</dbReference>
<dbReference type="GO" id="GO:0045454">
    <property type="term" value="P:cell redox homeostasis"/>
    <property type="evidence" value="ECO:0007669"/>
    <property type="project" value="TreeGrafter"/>
</dbReference>
<dbReference type="FunFam" id="3.40.30.10:FF:000002">
    <property type="entry name" value="Alkyl hydroperoxide reductase C"/>
    <property type="match status" value="1"/>
</dbReference>
<dbReference type="GO" id="GO:0033554">
    <property type="term" value="P:cellular response to stress"/>
    <property type="evidence" value="ECO:0007669"/>
    <property type="project" value="TreeGrafter"/>
</dbReference>
<feature type="region of interest" description="Disordered" evidence="11">
    <location>
        <begin position="1"/>
        <end position="53"/>
    </location>
</feature>
<comment type="similarity">
    <text evidence="2">Belongs to the peroxiredoxin family. AhpC/Prx1 subfamily.</text>
</comment>
<comment type="caution">
    <text evidence="13">The sequence shown here is derived from an EMBL/GenBank/DDBJ whole genome shotgun (WGS) entry which is preliminary data.</text>
</comment>
<comment type="catalytic activity">
    <reaction evidence="10">
        <text>a hydroperoxide + [thioredoxin]-dithiol = an alcohol + [thioredoxin]-disulfide + H2O</text>
        <dbReference type="Rhea" id="RHEA:62620"/>
        <dbReference type="Rhea" id="RHEA-COMP:10698"/>
        <dbReference type="Rhea" id="RHEA-COMP:10700"/>
        <dbReference type="ChEBI" id="CHEBI:15377"/>
        <dbReference type="ChEBI" id="CHEBI:29950"/>
        <dbReference type="ChEBI" id="CHEBI:30879"/>
        <dbReference type="ChEBI" id="CHEBI:35924"/>
        <dbReference type="ChEBI" id="CHEBI:50058"/>
        <dbReference type="EC" id="1.11.1.24"/>
    </reaction>
</comment>
<dbReference type="AlphaFoldDB" id="A0A482XHD5"/>
<evidence type="ECO:0000256" key="8">
    <source>
        <dbReference type="ARBA" id="ARBA00023157"/>
    </source>
</evidence>
<dbReference type="PANTHER" id="PTHR10681">
    <property type="entry name" value="THIOREDOXIN PEROXIDASE"/>
    <property type="match status" value="1"/>
</dbReference>
<dbReference type="CDD" id="cd03015">
    <property type="entry name" value="PRX_Typ2cys"/>
    <property type="match status" value="1"/>
</dbReference>
<name>A0A482XHD5_LAOST</name>
<dbReference type="STRING" id="195883.A0A482XHD5"/>
<dbReference type="SUPFAM" id="SSF52833">
    <property type="entry name" value="Thioredoxin-like"/>
    <property type="match status" value="1"/>
</dbReference>
<evidence type="ECO:0000256" key="1">
    <source>
        <dbReference type="ARBA" id="ARBA00004496"/>
    </source>
</evidence>
<keyword evidence="5" id="KW-0575">Peroxidase</keyword>
<evidence type="ECO:0000256" key="10">
    <source>
        <dbReference type="ARBA" id="ARBA00049091"/>
    </source>
</evidence>
<evidence type="ECO:0000256" key="7">
    <source>
        <dbReference type="ARBA" id="ARBA00023002"/>
    </source>
</evidence>
<dbReference type="GO" id="GO:0008379">
    <property type="term" value="F:thioredoxin peroxidase activity"/>
    <property type="evidence" value="ECO:0007669"/>
    <property type="project" value="TreeGrafter"/>
</dbReference>
<keyword evidence="6" id="KW-0049">Antioxidant</keyword>
<dbReference type="OrthoDB" id="185659at2759"/>
<dbReference type="InterPro" id="IPR036249">
    <property type="entry name" value="Thioredoxin-like_sf"/>
</dbReference>
<reference evidence="13 14" key="1">
    <citation type="journal article" date="2017" name="Gigascience">
        <title>Genome sequence of the small brown planthopper, Laodelphax striatellus.</title>
        <authorList>
            <person name="Zhu J."/>
            <person name="Jiang F."/>
            <person name="Wang X."/>
            <person name="Yang P."/>
            <person name="Bao Y."/>
            <person name="Zhao W."/>
            <person name="Wang W."/>
            <person name="Lu H."/>
            <person name="Wang Q."/>
            <person name="Cui N."/>
            <person name="Li J."/>
            <person name="Chen X."/>
            <person name="Luo L."/>
            <person name="Yu J."/>
            <person name="Kang L."/>
            <person name="Cui F."/>
        </authorList>
    </citation>
    <scope>NUCLEOTIDE SEQUENCE [LARGE SCALE GENOMIC DNA]</scope>
    <source>
        <strain evidence="13">Lst14</strain>
    </source>
</reference>
<dbReference type="Proteomes" id="UP000291343">
    <property type="component" value="Unassembled WGS sequence"/>
</dbReference>
<keyword evidence="7" id="KW-0560">Oxidoreductase</keyword>
<dbReference type="GO" id="GO:0005783">
    <property type="term" value="C:endoplasmic reticulum"/>
    <property type="evidence" value="ECO:0007669"/>
    <property type="project" value="TreeGrafter"/>
</dbReference>
<dbReference type="EC" id="1.11.1.24" evidence="3"/>
<feature type="compositionally biased region" description="Low complexity" evidence="11">
    <location>
        <begin position="25"/>
        <end position="38"/>
    </location>
</feature>
<evidence type="ECO:0000256" key="6">
    <source>
        <dbReference type="ARBA" id="ARBA00022862"/>
    </source>
</evidence>
<dbReference type="InParanoid" id="A0A482XHD5"/>